<gene>
    <name evidence="3" type="ORF">D3H35_09285</name>
</gene>
<sequence>MGIKHSNNDYCYFDKYGIYKKETNNSKYEFTTFYGYNVGYSRFQLDDGNTYTFASSTLLNSTYKNVTYSETKDDYVITVDDNVSYYFDRATMRIKMKRNKKGNFVTYTFKNYPSTSTLEKLTIDPLGQPFYVDILLSGKKVSGFQVFDRTNTLIKHVKYNVPRTTTTTPLTIRKLTRETTIAAGLAYYQLESVVDVLQNKTLKAYTYYNPTQTLADFNLEDDWKYFIDQNGNYILDVKDRNGNGVESAEVVRLNKGYYGEVAYLLLKEITDYTGFKTTVQYSTYDRSWPQYTDYEESEQKRGTIRSYGDLNLLQYIGYLPVVNVFYSYTDANGQTKIYTNNYQRDYSRAQEIWNRPKSVTPATTYLPAHRLVNASSYRNGDIQSSSMTQIYEGFSTSAKREFRVTSKGTFKLLWEKQINQLPQNNLNVTDGSNNISYSTENITAYQYDEGTNKPYLIKSLNGGQGNLVNDFGRSLPGNIANFANIQKLEYNDYGDVIYKEDTLGNKMTAQYDGIKHQVSYQSIVSADGKSKTENTFEYNTDSTIKKITTKQTYNDPATQLPVVKSSTEEYVSYNVRKMPTQVIVTADGSTQVINYLYDTRGFLVIKETVSVKLSDGTLKTEVSNSYTYDSLNRVTSQTYPDGSKVVYTYDSLNRKLSESFIPSTGGGTRTIQYTYDDSNRTITKILPDGEKIISTYTPYGTEEKIQRAIGSNTKVIQTKIFDSTGMVVKATLPYNDPTKGEYYSYGEDGQIQTVTNALGQSSNYYYSNSVTATDGSLSLPQMTSKTVDQDGKETWSYADRAGRVVKQVEKSGSKTRTTLQDYNGAGQVTKRQVISNGQLQTTWFEYDAVGNLIYVRDEKGQQYKYTYNSSNQLESISINGVLQNQKQYNELGWLLKSTNANGQAKNYQYRTNGLVEKVIDEEGQISNYSYTPYNEQERLSVKNATGTELYWLQNTFDPTSRLVTGITNSENETLTYRYDSWKHLDQQTVAGKKYSFAYDAFDRLSTVVYPDNAAVNYSYDALNRISTVSYPDMGVVSYGYNVSQNANKYTVTYPNGLVQEKLIDGFDELVSVTHSRSSSAPEWTESFGFDSFGNIETINRNGQIFNYLYDGLNRISTDVSSQKEYHYDDRGNIQSFEQNGQTYSFAYDNSNRLTQAALPSNTINFTYDNRGNRLTANSDTYTYNSLDQLKTFTNGTNQALYTYYGDGLRATKKVNGVLTRFVYLNGRVIDELDSNGNSKARNIWGNELIFRKDNATNQKGYYSYNGHGDVVRITDAAGTAINSYDYDIWGNITSQTEGMSNPFKYTGEIQDDESGLIYLRARYYDPSIGRFINEDSYEGQIDNPLTLNLYTYVGNNPLIYSDPSGHFWETIVDVMSIGWSAVDLWNDPSWSNAGFLAWDIAATIIPFAPGSYVLKVGKITFKSGEEATSYYNKLKKTQDITWSPYKNKHTLDSKVKWDKKAIQSTKTGSAKYKPGIDNEMLERITWDQGKIVKDSNGSTWKILEFDDIVGAYLGKETKYVVVKESGGTIHGHPISEEEAKAYLKKS</sequence>
<dbReference type="Pfam" id="PF05593">
    <property type="entry name" value="RHS_repeat"/>
    <property type="match status" value="2"/>
</dbReference>
<accession>A0A398CNC6</accession>
<dbReference type="NCBIfam" id="TIGR03696">
    <property type="entry name" value="Rhs_assc_core"/>
    <property type="match status" value="1"/>
</dbReference>
<proteinExistence type="predicted"/>
<keyword evidence="1" id="KW-0677">Repeat</keyword>
<keyword evidence="4" id="KW-1185">Reference proteome</keyword>
<organism evidence="3 4">
    <name type="scientific">Cohnella faecalis</name>
    <dbReference type="NCBI Taxonomy" id="2315694"/>
    <lineage>
        <taxon>Bacteria</taxon>
        <taxon>Bacillati</taxon>
        <taxon>Bacillota</taxon>
        <taxon>Bacilli</taxon>
        <taxon>Bacillales</taxon>
        <taxon>Paenibacillaceae</taxon>
        <taxon>Cohnella</taxon>
    </lineage>
</organism>
<dbReference type="Gene3D" id="2.180.10.10">
    <property type="entry name" value="RHS repeat-associated core"/>
    <property type="match status" value="1"/>
</dbReference>
<dbReference type="PANTHER" id="PTHR32305">
    <property type="match status" value="1"/>
</dbReference>
<evidence type="ECO:0000259" key="2">
    <source>
        <dbReference type="Pfam" id="PF25023"/>
    </source>
</evidence>
<feature type="domain" description="Teneurin-like YD-shell" evidence="2">
    <location>
        <begin position="1058"/>
        <end position="1357"/>
    </location>
</feature>
<dbReference type="PANTHER" id="PTHR32305:SF17">
    <property type="entry name" value="TRNA NUCLEASE WAPA"/>
    <property type="match status" value="1"/>
</dbReference>
<reference evidence="3 4" key="1">
    <citation type="submission" date="2018-09" db="EMBL/GenBank/DDBJ databases">
        <title>Cohnella cavernae sp. nov., isolated from a karst cave.</title>
        <authorList>
            <person name="Zhu H."/>
        </authorList>
    </citation>
    <scope>NUCLEOTIDE SEQUENCE [LARGE SCALE GENOMIC DNA]</scope>
    <source>
        <strain evidence="3 4">K2E09-144</strain>
    </source>
</reference>
<dbReference type="InterPro" id="IPR056823">
    <property type="entry name" value="TEN-like_YD-shell"/>
</dbReference>
<dbReference type="InterPro" id="IPR050708">
    <property type="entry name" value="T6SS_VgrG/RHS"/>
</dbReference>
<dbReference type="Pfam" id="PF25023">
    <property type="entry name" value="TEN_YD-shell"/>
    <property type="match status" value="1"/>
</dbReference>
<evidence type="ECO:0000313" key="4">
    <source>
        <dbReference type="Proteomes" id="UP000266340"/>
    </source>
</evidence>
<dbReference type="InterPro" id="IPR031325">
    <property type="entry name" value="RHS_repeat"/>
</dbReference>
<dbReference type="EMBL" id="QXJM01000030">
    <property type="protein sequence ID" value="RIE03740.1"/>
    <property type="molecule type" value="Genomic_DNA"/>
</dbReference>
<dbReference type="NCBIfam" id="TIGR01643">
    <property type="entry name" value="YD_repeat_2x"/>
    <property type="match status" value="1"/>
</dbReference>
<name>A0A398CNC6_9BACL</name>
<evidence type="ECO:0000313" key="3">
    <source>
        <dbReference type="EMBL" id="RIE03740.1"/>
    </source>
</evidence>
<dbReference type="Proteomes" id="UP000266340">
    <property type="component" value="Unassembled WGS sequence"/>
</dbReference>
<protein>
    <submittedName>
        <fullName evidence="3">RHS repeat protein</fullName>
    </submittedName>
</protein>
<dbReference type="InterPro" id="IPR022385">
    <property type="entry name" value="Rhs_assc_core"/>
</dbReference>
<comment type="caution">
    <text evidence="3">The sequence shown here is derived from an EMBL/GenBank/DDBJ whole genome shotgun (WGS) entry which is preliminary data.</text>
</comment>
<dbReference type="InterPro" id="IPR006530">
    <property type="entry name" value="YD"/>
</dbReference>
<evidence type="ECO:0000256" key="1">
    <source>
        <dbReference type="ARBA" id="ARBA00022737"/>
    </source>
</evidence>